<accession>A0A1H3A9B5</accession>
<dbReference type="EMBL" id="FNND01000034">
    <property type="protein sequence ID" value="SDX26061.1"/>
    <property type="molecule type" value="Genomic_DNA"/>
</dbReference>
<proteinExistence type="predicted"/>
<dbReference type="RefSeq" id="WP_016419915.1">
    <property type="nucleotide sequence ID" value="NZ_FNND01000034.1"/>
</dbReference>
<gene>
    <name evidence="1" type="ORF">SAMN05444420_1343</name>
</gene>
<dbReference type="Proteomes" id="UP000182771">
    <property type="component" value="Unassembled WGS sequence"/>
</dbReference>
<evidence type="ECO:0000313" key="1">
    <source>
        <dbReference type="EMBL" id="SDX26061.1"/>
    </source>
</evidence>
<organism evidence="1 2">
    <name type="scientific">Capnocytophaga granulosa</name>
    <dbReference type="NCBI Taxonomy" id="45242"/>
    <lineage>
        <taxon>Bacteria</taxon>
        <taxon>Pseudomonadati</taxon>
        <taxon>Bacteroidota</taxon>
        <taxon>Flavobacteriia</taxon>
        <taxon>Flavobacteriales</taxon>
        <taxon>Flavobacteriaceae</taxon>
        <taxon>Capnocytophaga</taxon>
    </lineage>
</organism>
<reference evidence="1 2" key="1">
    <citation type="submission" date="2016-10" db="EMBL/GenBank/DDBJ databases">
        <authorList>
            <person name="Varghese N."/>
            <person name="Submissions S."/>
        </authorList>
    </citation>
    <scope>NUCLEOTIDE SEQUENCE [LARGE SCALE GENOMIC DNA]</scope>
    <source>
        <strain evidence="1 2">DSM 11449</strain>
    </source>
</reference>
<dbReference type="GeneID" id="85018390"/>
<dbReference type="OrthoDB" id="712917at2"/>
<sequence>MNISKTPTTHLLVRAYTNSEWDSCYFALITLTEQWLEKVKKVAQQVSTLKSDPDFVNLSFYEARTDFYTLSDEEQPDLSFLEERTWAFVELTEEELASFNAPESRLDIYRSVFTRYDDFYIKAYGKYSSDEYWTDDIRFDELFKTFEK</sequence>
<name>A0A1H3A9B5_9FLAO</name>
<protein>
    <submittedName>
        <fullName evidence="1">Uncharacterized protein</fullName>
    </submittedName>
</protein>
<evidence type="ECO:0000313" key="2">
    <source>
        <dbReference type="Proteomes" id="UP000182771"/>
    </source>
</evidence>
<comment type="caution">
    <text evidence="1">The sequence shown here is derived from an EMBL/GenBank/DDBJ whole genome shotgun (WGS) entry which is preliminary data.</text>
</comment>
<dbReference type="AlphaFoldDB" id="A0A1H3A9B5"/>
<keyword evidence="2" id="KW-1185">Reference proteome</keyword>